<dbReference type="Proteomes" id="UP001148838">
    <property type="component" value="Unassembled WGS sequence"/>
</dbReference>
<reference evidence="1 2" key="1">
    <citation type="journal article" date="2022" name="Allergy">
        <title>Genome assembly and annotation of Periplaneta americana reveal a comprehensive cockroach allergen profile.</title>
        <authorList>
            <person name="Wang L."/>
            <person name="Xiong Q."/>
            <person name="Saelim N."/>
            <person name="Wang L."/>
            <person name="Nong W."/>
            <person name="Wan A.T."/>
            <person name="Shi M."/>
            <person name="Liu X."/>
            <person name="Cao Q."/>
            <person name="Hui J.H.L."/>
            <person name="Sookrung N."/>
            <person name="Leung T.F."/>
            <person name="Tungtrongchitr A."/>
            <person name="Tsui S.K.W."/>
        </authorList>
    </citation>
    <scope>NUCLEOTIDE SEQUENCE [LARGE SCALE GENOMIC DNA]</scope>
    <source>
        <strain evidence="1">PWHHKU_190912</strain>
    </source>
</reference>
<keyword evidence="2" id="KW-1185">Reference proteome</keyword>
<name>A0ABQ8SVX6_PERAM</name>
<organism evidence="1 2">
    <name type="scientific">Periplaneta americana</name>
    <name type="common">American cockroach</name>
    <name type="synonym">Blatta americana</name>
    <dbReference type="NCBI Taxonomy" id="6978"/>
    <lineage>
        <taxon>Eukaryota</taxon>
        <taxon>Metazoa</taxon>
        <taxon>Ecdysozoa</taxon>
        <taxon>Arthropoda</taxon>
        <taxon>Hexapoda</taxon>
        <taxon>Insecta</taxon>
        <taxon>Pterygota</taxon>
        <taxon>Neoptera</taxon>
        <taxon>Polyneoptera</taxon>
        <taxon>Dictyoptera</taxon>
        <taxon>Blattodea</taxon>
        <taxon>Blattoidea</taxon>
        <taxon>Blattidae</taxon>
        <taxon>Blattinae</taxon>
        <taxon>Periplaneta</taxon>
    </lineage>
</organism>
<protein>
    <submittedName>
        <fullName evidence="1">Uncharacterized protein</fullName>
    </submittedName>
</protein>
<sequence>MAGLCESGNEPPGSLKPVPLYLTTLQAFQNSNYGLFNDARNCRGYISVAGVPEF</sequence>
<comment type="caution">
    <text evidence="1">The sequence shown here is derived from an EMBL/GenBank/DDBJ whole genome shotgun (WGS) entry which is preliminary data.</text>
</comment>
<proteinExistence type="predicted"/>
<evidence type="ECO:0000313" key="1">
    <source>
        <dbReference type="EMBL" id="KAJ4438354.1"/>
    </source>
</evidence>
<evidence type="ECO:0000313" key="2">
    <source>
        <dbReference type="Proteomes" id="UP001148838"/>
    </source>
</evidence>
<gene>
    <name evidence="1" type="ORF">ANN_14296</name>
</gene>
<accession>A0ABQ8SVX6</accession>
<dbReference type="EMBL" id="JAJSOF020000019">
    <property type="protein sequence ID" value="KAJ4438354.1"/>
    <property type="molecule type" value="Genomic_DNA"/>
</dbReference>